<reference evidence="1 2" key="1">
    <citation type="submission" date="2022-01" db="EMBL/GenBank/DDBJ databases">
        <authorList>
            <person name="Xiong W."/>
            <person name="Schranz E."/>
        </authorList>
    </citation>
    <scope>NUCLEOTIDE SEQUENCE [LARGE SCALE GENOMIC DNA]</scope>
</reference>
<proteinExistence type="predicted"/>
<protein>
    <submittedName>
        <fullName evidence="1">Uncharacterized protein</fullName>
    </submittedName>
</protein>
<evidence type="ECO:0000313" key="1">
    <source>
        <dbReference type="EMBL" id="CAH1437067.1"/>
    </source>
</evidence>
<evidence type="ECO:0000313" key="2">
    <source>
        <dbReference type="Proteomes" id="UP001157418"/>
    </source>
</evidence>
<dbReference type="EMBL" id="CAKMRJ010004445">
    <property type="protein sequence ID" value="CAH1437067.1"/>
    <property type="molecule type" value="Genomic_DNA"/>
</dbReference>
<accession>A0AAU9NGR7</accession>
<keyword evidence="2" id="KW-1185">Reference proteome</keyword>
<dbReference type="AlphaFoldDB" id="A0AAU9NGR7"/>
<name>A0AAU9NGR7_9ASTR</name>
<sequence>MTEAKRGEALLKAEETAAKCRATGETPKKGWFRARCSCFSSEFRFILCSTICVHDHLQPPPLSTQELCAQVIQQLAILLCSLMEPEVGKKNIILARFTGVVATASVLDGHTPNQSAETSGVDDFICSITTHAL</sequence>
<comment type="caution">
    <text evidence="1">The sequence shown here is derived from an EMBL/GenBank/DDBJ whole genome shotgun (WGS) entry which is preliminary data.</text>
</comment>
<organism evidence="1 2">
    <name type="scientific">Lactuca virosa</name>
    <dbReference type="NCBI Taxonomy" id="75947"/>
    <lineage>
        <taxon>Eukaryota</taxon>
        <taxon>Viridiplantae</taxon>
        <taxon>Streptophyta</taxon>
        <taxon>Embryophyta</taxon>
        <taxon>Tracheophyta</taxon>
        <taxon>Spermatophyta</taxon>
        <taxon>Magnoliopsida</taxon>
        <taxon>eudicotyledons</taxon>
        <taxon>Gunneridae</taxon>
        <taxon>Pentapetalae</taxon>
        <taxon>asterids</taxon>
        <taxon>campanulids</taxon>
        <taxon>Asterales</taxon>
        <taxon>Asteraceae</taxon>
        <taxon>Cichorioideae</taxon>
        <taxon>Cichorieae</taxon>
        <taxon>Lactucinae</taxon>
        <taxon>Lactuca</taxon>
    </lineage>
</organism>
<dbReference type="Proteomes" id="UP001157418">
    <property type="component" value="Unassembled WGS sequence"/>
</dbReference>
<gene>
    <name evidence="1" type="ORF">LVIROSA_LOCUS23411</name>
</gene>